<feature type="binding site" evidence="7">
    <location>
        <position position="207"/>
    </location>
    <ligand>
        <name>Mg(2+)</name>
        <dbReference type="ChEBI" id="CHEBI:18420"/>
    </ligand>
</feature>
<keyword evidence="4 7" id="KW-0460">Magnesium</keyword>
<comment type="cofactor">
    <cofactor evidence="7">
        <name>Mg(2+)</name>
        <dbReference type="ChEBI" id="CHEBI:18420"/>
    </cofactor>
    <text evidence="7">Divalent metal ions. Mg(2+) is the most effective.</text>
</comment>
<evidence type="ECO:0000256" key="5">
    <source>
        <dbReference type="PIRSR" id="PIRSR000915-1"/>
    </source>
</evidence>
<evidence type="ECO:0000313" key="8">
    <source>
        <dbReference type="EMBL" id="HGK23064.1"/>
    </source>
</evidence>
<feature type="binding site" evidence="6">
    <location>
        <position position="182"/>
    </location>
    <ligand>
        <name>substrate</name>
    </ligand>
</feature>
<keyword evidence="2 7" id="KW-0479">Metal-binding</keyword>
<dbReference type="PANTHER" id="PTHR19288:SF46">
    <property type="entry name" value="HALOACID DEHALOGENASE-LIKE HYDROLASE DOMAIN-CONTAINING PROTEIN 2"/>
    <property type="match status" value="1"/>
</dbReference>
<evidence type="ECO:0000256" key="7">
    <source>
        <dbReference type="PIRSR" id="PIRSR000915-3"/>
    </source>
</evidence>
<dbReference type="Pfam" id="PF13242">
    <property type="entry name" value="Hydrolase_like"/>
    <property type="match status" value="1"/>
</dbReference>
<feature type="active site" description="Nucleophile" evidence="5">
    <location>
        <position position="9"/>
    </location>
</feature>
<accession>A0A7V3ZHI5</accession>
<dbReference type="GO" id="GO:0046872">
    <property type="term" value="F:metal ion binding"/>
    <property type="evidence" value="ECO:0007669"/>
    <property type="project" value="UniProtKB-KW"/>
</dbReference>
<dbReference type="RefSeq" id="WP_012547922.1">
    <property type="nucleotide sequence ID" value="NZ_VTFL01000005.1"/>
</dbReference>
<dbReference type="InterPro" id="IPR036412">
    <property type="entry name" value="HAD-like_sf"/>
</dbReference>
<evidence type="ECO:0000256" key="6">
    <source>
        <dbReference type="PIRSR" id="PIRSR000915-2"/>
    </source>
</evidence>
<evidence type="ECO:0000256" key="4">
    <source>
        <dbReference type="ARBA" id="ARBA00022842"/>
    </source>
</evidence>
<feature type="binding site" evidence="7">
    <location>
        <position position="9"/>
    </location>
    <ligand>
        <name>Mg(2+)</name>
        <dbReference type="ChEBI" id="CHEBI:18420"/>
    </ligand>
</feature>
<dbReference type="FunFam" id="3.40.50.1000:FF:000053">
    <property type="entry name" value="TIGR01457 family HAD hydrolase"/>
    <property type="match status" value="1"/>
</dbReference>
<dbReference type="PIRSF" id="PIRSF000915">
    <property type="entry name" value="PGP-type_phosphatase"/>
    <property type="match status" value="1"/>
</dbReference>
<reference evidence="8" key="1">
    <citation type="journal article" date="2020" name="mSystems">
        <title>Genome- and Community-Level Interaction Insights into Carbon Utilization and Element Cycling Functions of Hydrothermarchaeota in Hydrothermal Sediment.</title>
        <authorList>
            <person name="Zhou Z."/>
            <person name="Liu Y."/>
            <person name="Xu W."/>
            <person name="Pan J."/>
            <person name="Luo Z.H."/>
            <person name="Li M."/>
        </authorList>
    </citation>
    <scope>NUCLEOTIDE SEQUENCE [LARGE SCALE GENOMIC DNA]</scope>
    <source>
        <strain evidence="8">SpSt-70</strain>
    </source>
</reference>
<dbReference type="SUPFAM" id="SSF56784">
    <property type="entry name" value="HAD-like"/>
    <property type="match status" value="1"/>
</dbReference>
<proteinExistence type="inferred from homology"/>
<comment type="caution">
    <text evidence="8">The sequence shown here is derived from an EMBL/GenBank/DDBJ whole genome shotgun (WGS) entry which is preliminary data.</text>
</comment>
<dbReference type="EMBL" id="DTDV01000005">
    <property type="protein sequence ID" value="HGK23064.1"/>
    <property type="molecule type" value="Genomic_DNA"/>
</dbReference>
<feature type="active site" description="Proton donor" evidence="5">
    <location>
        <position position="11"/>
    </location>
</feature>
<feature type="binding site" evidence="7">
    <location>
        <position position="11"/>
    </location>
    <ligand>
        <name>Mg(2+)</name>
        <dbReference type="ChEBI" id="CHEBI:18420"/>
    </ligand>
</feature>
<organism evidence="8">
    <name type="scientific">Dictyoglomus thermophilum</name>
    <dbReference type="NCBI Taxonomy" id="14"/>
    <lineage>
        <taxon>Bacteria</taxon>
        <taxon>Pseudomonadati</taxon>
        <taxon>Dictyoglomota</taxon>
        <taxon>Dictyoglomia</taxon>
        <taxon>Dictyoglomales</taxon>
        <taxon>Dictyoglomaceae</taxon>
        <taxon>Dictyoglomus</taxon>
    </lineage>
</organism>
<dbReference type="CDD" id="cd07530">
    <property type="entry name" value="HAD_Pase_UmpH-like"/>
    <property type="match status" value="1"/>
</dbReference>
<dbReference type="InterPro" id="IPR023214">
    <property type="entry name" value="HAD_sf"/>
</dbReference>
<dbReference type="PANTHER" id="PTHR19288">
    <property type="entry name" value="4-NITROPHENYLPHOSPHATASE-RELATED"/>
    <property type="match status" value="1"/>
</dbReference>
<dbReference type="AlphaFoldDB" id="A0A7V3ZHI5"/>
<sequence>MNLKGFLIDLDGSIYRGNMPLPYSKEFIEFLREQGIKFLFLTNNSTQLPIEYVRKLKSMNIESDENEILTSGVATAIYLSNLKKNGKSYVIGEEALKKAIKDVDWDITEETDYVDAVVVGLDRSFNFEKLRKANYLIRNGAKFIATNPDKTFPMENRIDPGAGSLVAAVSAASEKKPIVIGKPSLYMGKIALSKLGLKSSEVGIIGDRLDTDILLGKRLKAKTFLVLTGISKKEDISKSKIKPDFVFENLKELTMFLKECLKNKS</sequence>
<dbReference type="NCBIfam" id="TIGR01460">
    <property type="entry name" value="HAD-SF-IIA"/>
    <property type="match status" value="1"/>
</dbReference>
<evidence type="ECO:0000256" key="1">
    <source>
        <dbReference type="ARBA" id="ARBA00006696"/>
    </source>
</evidence>
<gene>
    <name evidence="8" type="ORF">ENU78_01210</name>
</gene>
<evidence type="ECO:0000256" key="2">
    <source>
        <dbReference type="ARBA" id="ARBA00022723"/>
    </source>
</evidence>
<dbReference type="GO" id="GO:0016791">
    <property type="term" value="F:phosphatase activity"/>
    <property type="evidence" value="ECO:0007669"/>
    <property type="project" value="TreeGrafter"/>
</dbReference>
<evidence type="ECO:0000256" key="3">
    <source>
        <dbReference type="ARBA" id="ARBA00022801"/>
    </source>
</evidence>
<keyword evidence="3 8" id="KW-0378">Hydrolase</keyword>
<dbReference type="InterPro" id="IPR006357">
    <property type="entry name" value="HAD-SF_hydro_IIA"/>
</dbReference>
<name>A0A7V3ZHI5_DICTH</name>
<dbReference type="Pfam" id="PF13344">
    <property type="entry name" value="Hydrolase_6"/>
    <property type="match status" value="1"/>
</dbReference>
<comment type="similarity">
    <text evidence="1">Belongs to the HAD-like hydrolase superfamily. NagD family.</text>
</comment>
<dbReference type="GO" id="GO:0005737">
    <property type="term" value="C:cytoplasm"/>
    <property type="evidence" value="ECO:0007669"/>
    <property type="project" value="TreeGrafter"/>
</dbReference>
<dbReference type="OMA" id="PPMHRET"/>
<protein>
    <submittedName>
        <fullName evidence="8">HAD family hydrolase</fullName>
    </submittedName>
</protein>
<dbReference type="Gene3D" id="3.40.50.1000">
    <property type="entry name" value="HAD superfamily/HAD-like"/>
    <property type="match status" value="2"/>
</dbReference>